<dbReference type="Proteomes" id="UP000009875">
    <property type="component" value="Unassembled WGS sequence"/>
</dbReference>
<organism evidence="3 4">
    <name type="scientific">Alloiococcus otitis ATCC 51267</name>
    <dbReference type="NCBI Taxonomy" id="883081"/>
    <lineage>
        <taxon>Bacteria</taxon>
        <taxon>Bacillati</taxon>
        <taxon>Bacillota</taxon>
        <taxon>Bacilli</taxon>
        <taxon>Lactobacillales</taxon>
        <taxon>Carnobacteriaceae</taxon>
        <taxon>Alloiococcus</taxon>
    </lineage>
</organism>
<reference evidence="3 4" key="1">
    <citation type="submission" date="2012-09" db="EMBL/GenBank/DDBJ databases">
        <title>The Genome Sequence of Alloiococcus otitis ATCC 51267.</title>
        <authorList>
            <consortium name="The Broad Institute Genome Sequencing Platform"/>
            <person name="Earl A."/>
            <person name="Ward D."/>
            <person name="Feldgarden M."/>
            <person name="Gevers D."/>
            <person name="Huys G."/>
            <person name="Walker B."/>
            <person name="Young S.K."/>
            <person name="Zeng Q."/>
            <person name="Gargeya S."/>
            <person name="Fitzgerald M."/>
            <person name="Haas B."/>
            <person name="Abouelleil A."/>
            <person name="Alvarado L."/>
            <person name="Arachchi H.M."/>
            <person name="Berlin A.M."/>
            <person name="Chapman S.B."/>
            <person name="Goldberg J."/>
            <person name="Griggs A."/>
            <person name="Gujja S."/>
            <person name="Hansen M."/>
            <person name="Howarth C."/>
            <person name="Imamovic A."/>
            <person name="Larimer J."/>
            <person name="McCowen C."/>
            <person name="Montmayeur A."/>
            <person name="Murphy C."/>
            <person name="Neiman D."/>
            <person name="Pearson M."/>
            <person name="Priest M."/>
            <person name="Roberts A."/>
            <person name="Saif S."/>
            <person name="Shea T."/>
            <person name="Sisk P."/>
            <person name="Sykes S."/>
            <person name="Wortman J."/>
            <person name="Nusbaum C."/>
            <person name="Birren B."/>
        </authorList>
    </citation>
    <scope>NUCLEOTIDE SEQUENCE [LARGE SCALE GENOMIC DNA]</scope>
    <source>
        <strain evidence="3 4">ATCC 51267</strain>
    </source>
</reference>
<accession>K9ETN5</accession>
<dbReference type="GO" id="GO:0003677">
    <property type="term" value="F:DNA binding"/>
    <property type="evidence" value="ECO:0007669"/>
    <property type="project" value="InterPro"/>
</dbReference>
<dbReference type="InterPro" id="IPR029063">
    <property type="entry name" value="SAM-dependent_MTases_sf"/>
</dbReference>
<dbReference type="Pfam" id="PF21106">
    <property type="entry name" value="YtxK_like"/>
    <property type="match status" value="1"/>
</dbReference>
<evidence type="ECO:0000313" key="3">
    <source>
        <dbReference type="EMBL" id="EKU94322.1"/>
    </source>
</evidence>
<dbReference type="STRING" id="883081.HMPREF9698_00150"/>
<dbReference type="CDD" id="cd02440">
    <property type="entry name" value="AdoMet_MTases"/>
    <property type="match status" value="1"/>
</dbReference>
<dbReference type="InterPro" id="IPR048375">
    <property type="entry name" value="YtxK-like_N"/>
</dbReference>
<dbReference type="GO" id="GO:0008170">
    <property type="term" value="F:N-methyltransferase activity"/>
    <property type="evidence" value="ECO:0007669"/>
    <property type="project" value="InterPro"/>
</dbReference>
<keyword evidence="4" id="KW-1185">Reference proteome</keyword>
<protein>
    <submittedName>
        <fullName evidence="3">Uncharacterized protein</fullName>
    </submittedName>
</protein>
<dbReference type="eggNOG" id="COG0827">
    <property type="taxonomic scope" value="Bacteria"/>
</dbReference>
<dbReference type="EMBL" id="AGXA01000003">
    <property type="protein sequence ID" value="EKU94322.1"/>
    <property type="molecule type" value="Genomic_DNA"/>
</dbReference>
<evidence type="ECO:0000259" key="1">
    <source>
        <dbReference type="Pfam" id="PF02384"/>
    </source>
</evidence>
<dbReference type="Gene3D" id="3.40.50.150">
    <property type="entry name" value="Vaccinia Virus protein VP39"/>
    <property type="match status" value="1"/>
</dbReference>
<feature type="domain" description="DNA methylase adenine-specific" evidence="1">
    <location>
        <begin position="91"/>
        <end position="306"/>
    </location>
</feature>
<dbReference type="Pfam" id="PF02384">
    <property type="entry name" value="N6_Mtase"/>
    <property type="match status" value="1"/>
</dbReference>
<dbReference type="AlphaFoldDB" id="K9ETN5"/>
<dbReference type="InterPro" id="IPR016843">
    <property type="entry name" value="S-AdoMet-dep_Ade-MeTrfase_prd"/>
</dbReference>
<dbReference type="Gene3D" id="1.10.150.470">
    <property type="match status" value="1"/>
</dbReference>
<comment type="caution">
    <text evidence="3">The sequence shown here is derived from an EMBL/GenBank/DDBJ whole genome shotgun (WGS) entry which is preliminary data.</text>
</comment>
<dbReference type="PATRIC" id="fig|883081.3.peg.153"/>
<dbReference type="PIRSF" id="PIRSF026567">
    <property type="entry name" value="Adenine_mtase_bact_prd"/>
    <property type="match status" value="1"/>
</dbReference>
<name>K9ETN5_9LACT</name>
<dbReference type="PANTHER" id="PTHR41313:SF1">
    <property type="entry name" value="DNA METHYLASE ADENINE-SPECIFIC DOMAIN-CONTAINING PROTEIN"/>
    <property type="match status" value="1"/>
</dbReference>
<proteinExistence type="predicted"/>
<sequence length="325" mass="37106">MQVDQSIALLQSGSEFSYLESLLETGENLLDHGQVLVRDGYPTESIKKDLEELYAKINLEDFEAEEIRQAFQLALIKGMREDYVQVNHQMTPDSIASFIAYLIEVLTDPRSNLSLGDLSIGTGNLIWTIYHFLNKDGRKIHITGVDNDELLISLASMLSALQDIQAQLVHGDSLQNLLIDPVDVMVSDLPVGYYPLDQHAQKFETANREGHSYSHHLLIEQAFHYLKDGGFAYFIVPYNLFESQEGKDLLQFIQKHGYLQGMIHLNKAMFQNEEARKSIVILQKHSKDSKQAEEVLLATAPEFNQAEAMKDFLADIHLWYREEFK</sequence>
<dbReference type="OrthoDB" id="9788159at2"/>
<evidence type="ECO:0000313" key="4">
    <source>
        <dbReference type="Proteomes" id="UP000009875"/>
    </source>
</evidence>
<dbReference type="HOGENOM" id="CLU_073534_0_0_9"/>
<dbReference type="SUPFAM" id="SSF53335">
    <property type="entry name" value="S-adenosyl-L-methionine-dependent methyltransferases"/>
    <property type="match status" value="1"/>
</dbReference>
<evidence type="ECO:0000259" key="2">
    <source>
        <dbReference type="Pfam" id="PF21106"/>
    </source>
</evidence>
<gene>
    <name evidence="3" type="ORF">HMPREF9698_00150</name>
</gene>
<dbReference type="PANTHER" id="PTHR41313">
    <property type="entry name" value="ADENINE-SPECIFIC METHYLTRANSFERASE"/>
    <property type="match status" value="1"/>
</dbReference>
<dbReference type="InterPro" id="IPR003356">
    <property type="entry name" value="DNA_methylase_A-5"/>
</dbReference>
<dbReference type="InterPro" id="IPR052933">
    <property type="entry name" value="DNA_Protect_Modify"/>
</dbReference>
<feature type="domain" description="YtxK-like N-terminal helical" evidence="2">
    <location>
        <begin position="3"/>
        <end position="79"/>
    </location>
</feature>